<feature type="coiled-coil region" evidence="1">
    <location>
        <begin position="73"/>
        <end position="125"/>
    </location>
</feature>
<keyword evidence="1" id="KW-0175">Coiled coil</keyword>
<dbReference type="GeneID" id="46921068"/>
<dbReference type="EMBL" id="CP015578">
    <property type="protein sequence ID" value="ARQ97341.1"/>
    <property type="molecule type" value="Genomic_DNA"/>
</dbReference>
<protein>
    <submittedName>
        <fullName evidence="2">Uncharacterized protein</fullName>
    </submittedName>
</protein>
<dbReference type="RefSeq" id="WP_096027352.1">
    <property type="nucleotide sequence ID" value="NZ_CP015578.1"/>
</dbReference>
<evidence type="ECO:0000313" key="3">
    <source>
        <dbReference type="Proteomes" id="UP000202031"/>
    </source>
</evidence>
<evidence type="ECO:0000256" key="1">
    <source>
        <dbReference type="SAM" id="Coils"/>
    </source>
</evidence>
<reference evidence="3" key="1">
    <citation type="journal article" date="2017" name="Genome Biol. Evol.">
        <title>Comparative Genomic Analysis Identifies a Campylobacter Clade Deficient in Selenium Metabolism.</title>
        <authorList>
            <person name="Miller W.G."/>
            <person name="Yee E."/>
            <person name="Lopes B.S."/>
            <person name="Chapman M.H."/>
            <person name="Huynh S."/>
            <person name="Bono J.L."/>
            <person name="Parker C.T."/>
            <person name="Strachan N.J.C."/>
            <person name="Forbes K.J."/>
        </authorList>
    </citation>
    <scope>NUCLEOTIDE SEQUENCE [LARGE SCALE GENOMIC DNA]</scope>
    <source>
        <strain evidence="3">NCTC 13004</strain>
    </source>
</reference>
<name>A0A1X9SM74_9BACT</name>
<dbReference type="Proteomes" id="UP000202031">
    <property type="component" value="Chromosome"/>
</dbReference>
<gene>
    <name evidence="2" type="ORF">CLAN_0593</name>
</gene>
<dbReference type="AlphaFoldDB" id="A0A1X9SM74"/>
<dbReference type="KEGG" id="clx:CLAN_0593"/>
<proteinExistence type="predicted"/>
<accession>A0A1X9SM74</accession>
<sequence>MANLDLDTSKLVGDYKQIEATIISENSIFDKTIKYLESSFNDKSLAPKDKITIQSNLMSSMAVNLTAKALEIALSLQQTKNQLELANGELELKKEQTKNQIELSKQELALKQQQTNSQIELAKAEIEFNKARTALVTAQTATETQKKNAVIREIASYDDQQRIKEAEIITNAVFGFNIKLNFSNAFV</sequence>
<evidence type="ECO:0000313" key="2">
    <source>
        <dbReference type="EMBL" id="ARQ97341.1"/>
    </source>
</evidence>
<organism evidence="2 3">
    <name type="scientific">Campylobacter lanienae NCTC 13004</name>
    <dbReference type="NCBI Taxonomy" id="1031753"/>
    <lineage>
        <taxon>Bacteria</taxon>
        <taxon>Pseudomonadati</taxon>
        <taxon>Campylobacterota</taxon>
        <taxon>Epsilonproteobacteria</taxon>
        <taxon>Campylobacterales</taxon>
        <taxon>Campylobacteraceae</taxon>
        <taxon>Campylobacter</taxon>
    </lineage>
</organism>
<reference evidence="3" key="2">
    <citation type="journal article" date="2017" name="Genome Biol. Evol.">
        <title>Comparative genomic analysis identifies a Campylobacter clade deficient in selenium metabolism.</title>
        <authorList>
            <person name="Miller W.G."/>
            <person name="Yee E."/>
            <person name="Lopes B.S."/>
            <person name="Chapman M.H."/>
            <person name="Huynh S."/>
            <person name="Bono J.L."/>
            <person name="Parker C.T."/>
            <person name="Strachan N.J.C."/>
            <person name="Forbes K.J."/>
        </authorList>
    </citation>
    <scope>NUCLEOTIDE SEQUENCE [LARGE SCALE GENOMIC DNA]</scope>
    <source>
        <strain evidence="3">NCTC 13004</strain>
    </source>
</reference>